<organism evidence="2 3">
    <name type="scientific">Camelus dromedarius</name>
    <name type="common">Dromedary</name>
    <name type="synonym">Arabian camel</name>
    <dbReference type="NCBI Taxonomy" id="9838"/>
    <lineage>
        <taxon>Eukaryota</taxon>
        <taxon>Metazoa</taxon>
        <taxon>Chordata</taxon>
        <taxon>Craniata</taxon>
        <taxon>Vertebrata</taxon>
        <taxon>Euteleostomi</taxon>
        <taxon>Mammalia</taxon>
        <taxon>Eutheria</taxon>
        <taxon>Laurasiatheria</taxon>
        <taxon>Artiodactyla</taxon>
        <taxon>Tylopoda</taxon>
        <taxon>Camelidae</taxon>
        <taxon>Camelus</taxon>
    </lineage>
</organism>
<accession>A0A5N4BX79</accession>
<sequence>MQHKDKELRVIKRGGAIQLLCTWGFLKALAKRQSVMVTRPTTLRRDAHVSGPAERGEEIKVNIVLWAAGASGLRGEMETRSALALTFPDSTRRSWALQQEALSRGWSSGSRKGRGGQPQGHRAGKAGWGTRAAAPLGGQPQPQPPAPVRVRRPRPPGHSPPRGGDGSASEERNRGRRGLAGGRGEGVASSGLCGARLGREAVGAHLALDSCGWGAGEGPSNSAEHTLTCALAGFDTRTALPQPPDPFPGSHPTCTSTARGPGLGQEPKAYRATELRRLWGRFPAWSWSFQPAVQLAPTAHAQEGQRSSLGSVIEAGTSREGEDGRRRRGGE</sequence>
<feature type="compositionally biased region" description="Basic and acidic residues" evidence="1">
    <location>
        <begin position="317"/>
        <end position="331"/>
    </location>
</feature>
<feature type="region of interest" description="Disordered" evidence="1">
    <location>
        <begin position="297"/>
        <end position="331"/>
    </location>
</feature>
<gene>
    <name evidence="2" type="ORF">Cadr_000031276</name>
</gene>
<dbReference type="Proteomes" id="UP000299084">
    <property type="component" value="Unassembled WGS sequence"/>
</dbReference>
<evidence type="ECO:0000313" key="2">
    <source>
        <dbReference type="EMBL" id="KAB1251235.1"/>
    </source>
</evidence>
<proteinExistence type="predicted"/>
<name>A0A5N4BX79_CAMDR</name>
<feature type="compositionally biased region" description="Low complexity" evidence="1">
    <location>
        <begin position="131"/>
        <end position="140"/>
    </location>
</feature>
<feature type="non-terminal residue" evidence="2">
    <location>
        <position position="331"/>
    </location>
</feature>
<protein>
    <submittedName>
        <fullName evidence="2">Uncharacterized protein</fullName>
    </submittedName>
</protein>
<comment type="caution">
    <text evidence="2">The sequence shown here is derived from an EMBL/GenBank/DDBJ whole genome shotgun (WGS) entry which is preliminary data.</text>
</comment>
<dbReference type="EMBL" id="JWIN03000188">
    <property type="protein sequence ID" value="KAB1251235.1"/>
    <property type="molecule type" value="Genomic_DNA"/>
</dbReference>
<reference evidence="2 3" key="1">
    <citation type="journal article" date="2019" name="Mol. Ecol. Resour.">
        <title>Improving Illumina assemblies with Hi-C and long reads: an example with the North African dromedary.</title>
        <authorList>
            <person name="Elbers J.P."/>
            <person name="Rogers M.F."/>
            <person name="Perelman P.L."/>
            <person name="Proskuryakova A.A."/>
            <person name="Serdyukova N.A."/>
            <person name="Johnson W.E."/>
            <person name="Horin P."/>
            <person name="Corander J."/>
            <person name="Murphy D."/>
            <person name="Burger P.A."/>
        </authorList>
    </citation>
    <scope>NUCLEOTIDE SEQUENCE [LARGE SCALE GENOMIC DNA]</scope>
    <source>
        <strain evidence="2">Drom800</strain>
        <tissue evidence="2">Blood</tissue>
    </source>
</reference>
<evidence type="ECO:0000256" key="1">
    <source>
        <dbReference type="SAM" id="MobiDB-lite"/>
    </source>
</evidence>
<dbReference type="AlphaFoldDB" id="A0A5N4BX79"/>
<keyword evidence="3" id="KW-1185">Reference proteome</keyword>
<feature type="region of interest" description="Disordered" evidence="1">
    <location>
        <begin position="100"/>
        <end position="188"/>
    </location>
</feature>
<evidence type="ECO:0000313" key="3">
    <source>
        <dbReference type="Proteomes" id="UP000299084"/>
    </source>
</evidence>